<reference evidence="9" key="1">
    <citation type="journal article" date="2019" name="Int. J. Syst. Evol. Microbiol.">
        <title>The Global Catalogue of Microorganisms (GCM) 10K type strain sequencing project: providing services to taxonomists for standard genome sequencing and annotation.</title>
        <authorList>
            <consortium name="The Broad Institute Genomics Platform"/>
            <consortium name="The Broad Institute Genome Sequencing Center for Infectious Disease"/>
            <person name="Wu L."/>
            <person name="Ma J."/>
        </authorList>
    </citation>
    <scope>NUCLEOTIDE SEQUENCE [LARGE SCALE GENOMIC DNA]</scope>
    <source>
        <strain evidence="9">JCM 30234</strain>
    </source>
</reference>
<name>A0ABW2UXR5_9BACI</name>
<dbReference type="PROSITE" id="PS01039">
    <property type="entry name" value="SBP_BACTERIAL_3"/>
    <property type="match status" value="1"/>
</dbReference>
<evidence type="ECO:0000256" key="5">
    <source>
        <dbReference type="ARBA" id="ARBA00023288"/>
    </source>
</evidence>
<dbReference type="SUPFAM" id="SSF53850">
    <property type="entry name" value="Periplasmic binding protein-like II"/>
    <property type="match status" value="1"/>
</dbReference>
<evidence type="ECO:0000256" key="2">
    <source>
        <dbReference type="ARBA" id="ARBA00010333"/>
    </source>
</evidence>
<gene>
    <name evidence="8" type="ORF">ACFQU8_08995</name>
</gene>
<dbReference type="RefSeq" id="WP_382358928.1">
    <property type="nucleotide sequence ID" value="NZ_JBHTGR010000022.1"/>
</dbReference>
<keyword evidence="5" id="KW-0449">Lipoprotein</keyword>
<dbReference type="InterPro" id="IPR018313">
    <property type="entry name" value="SBP_3_CS"/>
</dbReference>
<feature type="domain" description="Solute-binding protein family 3/N-terminal" evidence="7">
    <location>
        <begin position="41"/>
        <end position="263"/>
    </location>
</feature>
<sequence>MRLRGDLLVVVMCFIFVLGGCGQTSNNAKDDTWDQIKEEGKLVVGTPGTLYPSSYYPENSDELTGYDVEIMKEVGNRLDLNVQFEELGFDEMFAALQSGRIDVAPAGLRGNTKKKFSYSKPYKYSYATMVVREDEVDDFTSLEDLDGKIAGGAATTVYSDIARKFGAEVKTYGNVTNDVYLRDVENGRTDVVINDYYLQMLALKALPDLDVTIQPDLKFYRSNQHAVIEKNADRLKEKINGSLTDMKQDGTLTKLSEEFFAGEDVSEKPEENIRTIEDID</sequence>
<evidence type="ECO:0000313" key="9">
    <source>
        <dbReference type="Proteomes" id="UP001596620"/>
    </source>
</evidence>
<dbReference type="Pfam" id="PF00497">
    <property type="entry name" value="SBP_bac_3"/>
    <property type="match status" value="1"/>
</dbReference>
<keyword evidence="3" id="KW-0732">Signal</keyword>
<keyword evidence="9" id="KW-1185">Reference proteome</keyword>
<evidence type="ECO:0000256" key="1">
    <source>
        <dbReference type="ARBA" id="ARBA00004196"/>
    </source>
</evidence>
<evidence type="ECO:0000256" key="4">
    <source>
        <dbReference type="ARBA" id="ARBA00023139"/>
    </source>
</evidence>
<comment type="caution">
    <text evidence="8">The sequence shown here is derived from an EMBL/GenBank/DDBJ whole genome shotgun (WGS) entry which is preliminary data.</text>
</comment>
<dbReference type="PROSITE" id="PS51257">
    <property type="entry name" value="PROKAR_LIPOPROTEIN"/>
    <property type="match status" value="1"/>
</dbReference>
<dbReference type="EMBL" id="JBHTGR010000022">
    <property type="protein sequence ID" value="MFC7747369.1"/>
    <property type="molecule type" value="Genomic_DNA"/>
</dbReference>
<organism evidence="8 9">
    <name type="scientific">Lentibacillus kimchii</name>
    <dbReference type="NCBI Taxonomy" id="1542911"/>
    <lineage>
        <taxon>Bacteria</taxon>
        <taxon>Bacillati</taxon>
        <taxon>Bacillota</taxon>
        <taxon>Bacilli</taxon>
        <taxon>Bacillales</taxon>
        <taxon>Bacillaceae</taxon>
        <taxon>Lentibacillus</taxon>
    </lineage>
</organism>
<evidence type="ECO:0000256" key="6">
    <source>
        <dbReference type="RuleBase" id="RU003744"/>
    </source>
</evidence>
<comment type="subcellular location">
    <subcellularLocation>
        <location evidence="1">Cell envelope</location>
    </subcellularLocation>
</comment>
<comment type="similarity">
    <text evidence="2 6">Belongs to the bacterial solute-binding protein 3 family.</text>
</comment>
<dbReference type="PANTHER" id="PTHR35936:SF34">
    <property type="entry name" value="ABC TRANSPORTER EXTRACELLULAR-BINDING PROTEIN YCKB-RELATED"/>
    <property type="match status" value="1"/>
</dbReference>
<evidence type="ECO:0000259" key="7">
    <source>
        <dbReference type="SMART" id="SM00062"/>
    </source>
</evidence>
<dbReference type="Proteomes" id="UP001596620">
    <property type="component" value="Unassembled WGS sequence"/>
</dbReference>
<dbReference type="Gene3D" id="3.40.190.10">
    <property type="entry name" value="Periplasmic binding protein-like II"/>
    <property type="match status" value="2"/>
</dbReference>
<evidence type="ECO:0000313" key="8">
    <source>
        <dbReference type="EMBL" id="MFC7747369.1"/>
    </source>
</evidence>
<dbReference type="PANTHER" id="PTHR35936">
    <property type="entry name" value="MEMBRANE-BOUND LYTIC MUREIN TRANSGLYCOSYLASE F"/>
    <property type="match status" value="1"/>
</dbReference>
<protein>
    <submittedName>
        <fullName evidence="8">Transporter substrate-binding domain-containing protein</fullName>
    </submittedName>
</protein>
<proteinExistence type="inferred from homology"/>
<dbReference type="InterPro" id="IPR001638">
    <property type="entry name" value="Solute-binding_3/MltF_N"/>
</dbReference>
<keyword evidence="4" id="KW-0564">Palmitate</keyword>
<dbReference type="SMART" id="SM00062">
    <property type="entry name" value="PBPb"/>
    <property type="match status" value="1"/>
</dbReference>
<accession>A0ABW2UXR5</accession>
<evidence type="ECO:0000256" key="3">
    <source>
        <dbReference type="ARBA" id="ARBA00022729"/>
    </source>
</evidence>